<name>A0A0L8I1H6_OCTBM</name>
<sequence>MRMQKAFMQLTRVVFGPVSEALLIHCGTQMKMRLVTEQHNRCIGDILLHFQTQCSAKTKWHYMYLSKMKKNLFVTLIYLPFIKPTNVSDHFARPYICC</sequence>
<evidence type="ECO:0000313" key="1">
    <source>
        <dbReference type="EMBL" id="KOF94910.1"/>
    </source>
</evidence>
<dbReference type="EMBL" id="KQ416841">
    <property type="protein sequence ID" value="KOF94910.1"/>
    <property type="molecule type" value="Genomic_DNA"/>
</dbReference>
<accession>A0A0L8I1H6</accession>
<dbReference type="AlphaFoldDB" id="A0A0L8I1H6"/>
<protein>
    <submittedName>
        <fullName evidence="1">Uncharacterized protein</fullName>
    </submittedName>
</protein>
<gene>
    <name evidence="1" type="ORF">OCBIM_22000129mg</name>
</gene>
<organism evidence="1">
    <name type="scientific">Octopus bimaculoides</name>
    <name type="common">California two-spotted octopus</name>
    <dbReference type="NCBI Taxonomy" id="37653"/>
    <lineage>
        <taxon>Eukaryota</taxon>
        <taxon>Metazoa</taxon>
        <taxon>Spiralia</taxon>
        <taxon>Lophotrochozoa</taxon>
        <taxon>Mollusca</taxon>
        <taxon>Cephalopoda</taxon>
        <taxon>Coleoidea</taxon>
        <taxon>Octopodiformes</taxon>
        <taxon>Octopoda</taxon>
        <taxon>Incirrata</taxon>
        <taxon>Octopodidae</taxon>
        <taxon>Octopus</taxon>
    </lineage>
</organism>
<reference evidence="1" key="1">
    <citation type="submission" date="2015-07" db="EMBL/GenBank/DDBJ databases">
        <title>MeaNS - Measles Nucleotide Surveillance Program.</title>
        <authorList>
            <person name="Tran T."/>
            <person name="Druce J."/>
        </authorList>
    </citation>
    <scope>NUCLEOTIDE SEQUENCE</scope>
    <source>
        <strain evidence="1">UCB-OBI-ISO-001</strain>
        <tissue evidence="1">Gonad</tissue>
    </source>
</reference>
<proteinExistence type="predicted"/>